<dbReference type="GO" id="GO:1990116">
    <property type="term" value="P:ribosome-associated ubiquitin-dependent protein catabolic process"/>
    <property type="evidence" value="ECO:0007669"/>
    <property type="project" value="UniProtKB-UniRule"/>
</dbReference>
<evidence type="ECO:0000256" key="1">
    <source>
        <dbReference type="ARBA" id="ARBA00000900"/>
    </source>
</evidence>
<evidence type="ECO:0000256" key="6">
    <source>
        <dbReference type="ARBA" id="ARBA00017157"/>
    </source>
</evidence>
<dbReference type="SUPFAM" id="SSF57850">
    <property type="entry name" value="RING/U-box"/>
    <property type="match status" value="1"/>
</dbReference>
<evidence type="ECO:0000256" key="15">
    <source>
        <dbReference type="RuleBase" id="RU367090"/>
    </source>
</evidence>
<dbReference type="Pfam" id="PF22958">
    <property type="entry name" value="Ltn1_1st"/>
    <property type="match status" value="1"/>
</dbReference>
<dbReference type="OrthoDB" id="6108at2759"/>
<feature type="compositionally biased region" description="Polar residues" evidence="16">
    <location>
        <begin position="668"/>
        <end position="680"/>
    </location>
</feature>
<comment type="subcellular location">
    <subcellularLocation>
        <location evidence="2">Cytoplasm</location>
        <location evidence="2">Cytosol</location>
    </subcellularLocation>
</comment>
<dbReference type="Pfam" id="PF23009">
    <property type="entry name" value="UBC_like"/>
    <property type="match status" value="1"/>
</dbReference>
<dbReference type="InterPro" id="IPR039804">
    <property type="entry name" value="RING-CH-C4HC3_LTN1"/>
</dbReference>
<dbReference type="KEGG" id="csl:COCSUDRAFT_55943"/>
<comment type="subunit">
    <text evidence="15">Component of the ribosome quality control complex (RQC).</text>
</comment>
<evidence type="ECO:0000256" key="5">
    <source>
        <dbReference type="ARBA" id="ARBA00012483"/>
    </source>
</evidence>
<dbReference type="STRING" id="574566.I0YV28"/>
<dbReference type="GO" id="GO:0072344">
    <property type="term" value="P:rescue of stalled ribosome"/>
    <property type="evidence" value="ECO:0007669"/>
    <property type="project" value="UniProtKB-UniRule"/>
</dbReference>
<dbReference type="EMBL" id="AGSI01000010">
    <property type="protein sequence ID" value="EIE22247.1"/>
    <property type="molecule type" value="Genomic_DNA"/>
</dbReference>
<evidence type="ECO:0000256" key="8">
    <source>
        <dbReference type="ARBA" id="ARBA00022679"/>
    </source>
</evidence>
<organism evidence="18 19">
    <name type="scientific">Coccomyxa subellipsoidea (strain C-169)</name>
    <name type="common">Green microalga</name>
    <dbReference type="NCBI Taxonomy" id="574566"/>
    <lineage>
        <taxon>Eukaryota</taxon>
        <taxon>Viridiplantae</taxon>
        <taxon>Chlorophyta</taxon>
        <taxon>core chlorophytes</taxon>
        <taxon>Trebouxiophyceae</taxon>
        <taxon>Trebouxiophyceae incertae sedis</taxon>
        <taxon>Coccomyxaceae</taxon>
        <taxon>Coccomyxa</taxon>
        <taxon>Coccomyxa subellipsoidea</taxon>
    </lineage>
</organism>
<dbReference type="CDD" id="cd16491">
    <property type="entry name" value="RING-CH-C4HC3_LTN1"/>
    <property type="match status" value="1"/>
</dbReference>
<dbReference type="FunFam" id="3.30.40.10:FF:000038">
    <property type="entry name" value="E3 ubiquitin-protein ligase listerin"/>
    <property type="match status" value="1"/>
</dbReference>
<comment type="pathway">
    <text evidence="3 15">Protein modification; protein ubiquitination.</text>
</comment>
<keyword evidence="12 15" id="KW-0833">Ubl conjugation pathway</keyword>
<dbReference type="GO" id="GO:0061630">
    <property type="term" value="F:ubiquitin protein ligase activity"/>
    <property type="evidence" value="ECO:0007669"/>
    <property type="project" value="UniProtKB-UniRule"/>
</dbReference>
<evidence type="ECO:0000256" key="10">
    <source>
        <dbReference type="ARBA" id="ARBA00022737"/>
    </source>
</evidence>
<dbReference type="GO" id="GO:0016567">
    <property type="term" value="P:protein ubiquitination"/>
    <property type="evidence" value="ECO:0007669"/>
    <property type="project" value="UniProtKB-UniPathway"/>
</dbReference>
<dbReference type="InterPro" id="IPR054477">
    <property type="entry name" value="LTN1_E3_ligase_6th"/>
</dbReference>
<dbReference type="GO" id="GO:0008270">
    <property type="term" value="F:zinc ion binding"/>
    <property type="evidence" value="ECO:0007669"/>
    <property type="project" value="UniProtKB-KW"/>
</dbReference>
<dbReference type="Pfam" id="PF22999">
    <property type="entry name" value="LTN1_E3_ligase_6th"/>
    <property type="match status" value="1"/>
</dbReference>
<dbReference type="RefSeq" id="XP_005646791.1">
    <property type="nucleotide sequence ID" value="XM_005646734.1"/>
</dbReference>
<keyword evidence="8 15" id="KW-0808">Transferase</keyword>
<feature type="domain" description="RING-type" evidence="17">
    <location>
        <begin position="1838"/>
        <end position="1885"/>
    </location>
</feature>
<keyword evidence="11 14" id="KW-0863">Zinc-finger</keyword>
<evidence type="ECO:0000259" key="17">
    <source>
        <dbReference type="PROSITE" id="PS50089"/>
    </source>
</evidence>
<sequence>MKKADRSKTKASRAARAQELLNSSSQTVVKPAAFGFGGFSGAQQIVPTTSKIPYGSTTSPAILPQHELDTEVAQRLRQLSKRDPTTKIKALQAMKALVGERPPEEIEGILLAWTKSFQRLVMDNYRNVRVEAASFMAVLAPMAGRKLAKAMPNLAGPWWLGQSDPDPESARIFKAAFADVFAGAKGREALVFYRVQVLDYLERNIKSNPVALADVFKEHPEELDERHERVVAGSLKAWDCLLGALLPAEPSKTPDSAAWEVVVRLKGMLLEQGVLKGLTGLQGSIVIRTSTYSLLATMCKRASGELKEQIKQLAPQILGALNDKEPAAHASMWDMVLSFLKAYPTAWRYVDVQKAIVPRLAALLRNAFYGSAEVSAPAVLPLVAQMPRDVLGPDPGFLSQLLGAAWQGWQVAGNLGNARAALSDCFAECLAWAMTRSQQLAGDSYEAFCEKLLDSASVIANALNTTSASNSAADTVLKVTRSVSAPGTSPEILRLFLSQVEKALSKQFAQQPAPPHHFDRGLMILQRIAGVLETTDSESMSQREAWLAELLYEPLREALLGVFGDQQMPTPAARLLSYLLHPSKDGPKGGTDLTPGAALAMYLSGPAEGSSAIAMADVLLATMQRSENPAQQFGTIATNLACALAPLSASSNGSLTSLADSSREPVNGTRSGQPSRSKQANGHAPGRLSHLLTLVTQLSDSLRKSGGKAKDWRSPRLDAVAHLLLRQERLAADDHAWKVIAALIRGDHSSALLSESALDSALDILSSYLPADCNVDEETRNIDLEFSALIALDAVLFSRPILLDDNQSVLRPAAVRALVAVFEIAWVFGSPESTLTHEESEDERASVADSHVTSLASAARECWSAGTRLAEMGKQLAPQLRASIRRALLQSVLHCIDADASLVQRAAAAAQSIITAVCADADDKDAVLDALLRPRNGWPQYVRLDGDDKDKGKAAAESTSGRPETLSELAFVLGLELGFNAILYDCDGHNRHACMLLQTIDVLQKISLAVRKLQRVWLVTEMLCFAEQHPGASAVELQAFLAEKGRLLDLPGVAAARSGLLEGTLDRLLEGALGRGTGICVSAVYTQVLSGLLQQVISGSERAATAAHCFVRTRIAGPQLTQLPAGILSAVLHSVAKTVRGLDGREPAVEASGLLAIATRQLKGATSMPPLVAAQVNAPTQVAECLKSLDLVTRCFPVADLAVPGKNAASPEERTALIALWQRQLAGERAVRAAAAAEKRSGEPVNPSAAIRQSSEDSETSPAAALARLANCVVAYCWLELKAEHWAALLMRAKEGVAAAAVVMEDQAEAVVMAGRKAATVIASKQEVVGPNLALAILRRLSLLKLPEAAEKLQGAAFGMLTELADDLRFEQLHGVGEGWVRLLALIVDVDRRSAADCDFPRDWRQKLAEVLSESMRLFLAAGVCAAFIVATGQRATDTAAMYFDEKALLWTAASRAAESALSDQACLAESIQATDTWAAETGVDAFTAIFALMHASCNHTVLQSACVRLLTSPTLLQKVALSKDEEDEEDSEAEASPVHADDMYSALVDAGVHDQVAAIICGVVCEGPGFAVTWALVLARLLTMAGPARRRLAQAFGDSDELIDALMHDVVAMLPLEDTPAKRARGPNAHSPALLQQQSAAQRAAQAAQARVNGSSWSLTKELFELGVPGTDEGDKRLAAALYRGVLFALPASARSWFGRLSHNRSLESSIEAYTAAKESAAIIAAELGGVSGVAASDVADTAEFRVRASLAVREAVAILSIEDSSTLEMVVKLPTSWPLRPAEVECRRRVGVAEGRLRKWLLSITAFLRNQNGSLADAMALWRDNCVREFSGVEECLICYSVVAAADGQLPRLACHTCSKRFHRACLYKWFRSSGKSLCPHCQSPW</sequence>
<accession>I0YV28</accession>
<evidence type="ECO:0000256" key="14">
    <source>
        <dbReference type="PROSITE-ProRule" id="PRU00175"/>
    </source>
</evidence>
<dbReference type="InterPro" id="IPR001841">
    <property type="entry name" value="Znf_RING"/>
</dbReference>
<dbReference type="GO" id="GO:1990112">
    <property type="term" value="C:RQC complex"/>
    <property type="evidence" value="ECO:0007669"/>
    <property type="project" value="UniProtKB-UniRule"/>
</dbReference>
<dbReference type="EC" id="2.3.2.27" evidence="5 15"/>
<feature type="region of interest" description="Disordered" evidence="16">
    <location>
        <begin position="1236"/>
        <end position="1257"/>
    </location>
</feature>
<comment type="caution">
    <text evidence="18">The sequence shown here is derived from an EMBL/GenBank/DDBJ whole genome shotgun (WGS) entry which is preliminary data.</text>
</comment>
<evidence type="ECO:0000256" key="3">
    <source>
        <dbReference type="ARBA" id="ARBA00004906"/>
    </source>
</evidence>
<keyword evidence="9 15" id="KW-0479">Metal-binding</keyword>
<evidence type="ECO:0000256" key="7">
    <source>
        <dbReference type="ARBA" id="ARBA00022490"/>
    </source>
</evidence>
<proteinExistence type="inferred from homology"/>
<dbReference type="InterPro" id="IPR011989">
    <property type="entry name" value="ARM-like"/>
</dbReference>
<keyword evidence="7" id="KW-0963">Cytoplasm</keyword>
<evidence type="ECO:0000256" key="16">
    <source>
        <dbReference type="SAM" id="MobiDB-lite"/>
    </source>
</evidence>
<dbReference type="SMART" id="SM01197">
    <property type="entry name" value="FANCL_C"/>
    <property type="match status" value="1"/>
</dbReference>
<dbReference type="PANTHER" id="PTHR12389">
    <property type="entry name" value="ZINC FINGER PROTEIN 294"/>
    <property type="match status" value="1"/>
</dbReference>
<dbReference type="PROSITE" id="PS50089">
    <property type="entry name" value="ZF_RING_2"/>
    <property type="match status" value="1"/>
</dbReference>
<feature type="region of interest" description="Disordered" evidence="16">
    <location>
        <begin position="654"/>
        <end position="684"/>
    </location>
</feature>
<dbReference type="PANTHER" id="PTHR12389:SF0">
    <property type="entry name" value="E3 UBIQUITIN-PROTEIN LIGASE LISTERIN"/>
    <property type="match status" value="1"/>
</dbReference>
<evidence type="ECO:0000256" key="12">
    <source>
        <dbReference type="ARBA" id="ARBA00022786"/>
    </source>
</evidence>
<gene>
    <name evidence="18" type="ORF">COCSUDRAFT_55943</name>
</gene>
<keyword evidence="19" id="KW-1185">Reference proteome</keyword>
<comment type="function">
    <text evidence="15">E3 ubiquitin-protein ligase. Component of the ribosome quality control complex (RQC), a ribosome-associated complex that mediates ubiquitination and extraction of incompletely synthesized nascent chains for proteasomal degradation.</text>
</comment>
<name>I0YV28_COCSC</name>
<dbReference type="Gene3D" id="1.25.10.10">
    <property type="entry name" value="Leucine-rich Repeat Variant"/>
    <property type="match status" value="1"/>
</dbReference>
<dbReference type="InterPro" id="IPR016024">
    <property type="entry name" value="ARM-type_fold"/>
</dbReference>
<dbReference type="Proteomes" id="UP000007264">
    <property type="component" value="Unassembled WGS sequence"/>
</dbReference>
<keyword evidence="10" id="KW-0677">Repeat</keyword>
<dbReference type="GeneID" id="17040233"/>
<protein>
    <recommendedName>
        <fullName evidence="6 15">E3 ubiquitin-protein ligase listerin</fullName>
        <ecNumber evidence="5 15">2.3.2.27</ecNumber>
    </recommendedName>
    <alternativeName>
        <fullName evidence="15">RING-type E3 ubiquitin transferase listerin</fullName>
    </alternativeName>
</protein>
<comment type="catalytic activity">
    <reaction evidence="1 15">
        <text>S-ubiquitinyl-[E2 ubiquitin-conjugating enzyme]-L-cysteine + [acceptor protein]-L-lysine = [E2 ubiquitin-conjugating enzyme]-L-cysteine + N(6)-ubiquitinyl-[acceptor protein]-L-lysine.</text>
        <dbReference type="EC" id="2.3.2.27"/>
    </reaction>
</comment>
<dbReference type="InterPro" id="IPR039795">
    <property type="entry name" value="LTN1/Rkr1"/>
</dbReference>
<dbReference type="GO" id="GO:0043023">
    <property type="term" value="F:ribosomal large subunit binding"/>
    <property type="evidence" value="ECO:0007669"/>
    <property type="project" value="TreeGrafter"/>
</dbReference>
<reference evidence="18 19" key="1">
    <citation type="journal article" date="2012" name="Genome Biol.">
        <title>The genome of the polar eukaryotic microalga coccomyxa subellipsoidea reveals traits of cold adaptation.</title>
        <authorList>
            <person name="Blanc G."/>
            <person name="Agarkova I."/>
            <person name="Grimwood J."/>
            <person name="Kuo A."/>
            <person name="Brueggeman A."/>
            <person name="Dunigan D."/>
            <person name="Gurnon J."/>
            <person name="Ladunga I."/>
            <person name="Lindquist E."/>
            <person name="Lucas S."/>
            <person name="Pangilinan J."/>
            <person name="Proschold T."/>
            <person name="Salamov A."/>
            <person name="Schmutz J."/>
            <person name="Weeks D."/>
            <person name="Yamada T."/>
            <person name="Claverie J.M."/>
            <person name="Grigoriev I."/>
            <person name="Van Etten J."/>
            <person name="Lomsadze A."/>
            <person name="Borodovsky M."/>
        </authorList>
    </citation>
    <scope>NUCLEOTIDE SEQUENCE [LARGE SCALE GENOMIC DNA]</scope>
    <source>
        <strain evidence="18 19">C-169</strain>
    </source>
</reference>
<evidence type="ECO:0000313" key="19">
    <source>
        <dbReference type="Proteomes" id="UP000007264"/>
    </source>
</evidence>
<dbReference type="InterPro" id="IPR013083">
    <property type="entry name" value="Znf_RING/FYVE/PHD"/>
</dbReference>
<evidence type="ECO:0000256" key="13">
    <source>
        <dbReference type="ARBA" id="ARBA00022833"/>
    </source>
</evidence>
<comment type="similarity">
    <text evidence="4 15">Belongs to the LTN1 family.</text>
</comment>
<evidence type="ECO:0000313" key="18">
    <source>
        <dbReference type="EMBL" id="EIE22247.1"/>
    </source>
</evidence>
<evidence type="ECO:0000256" key="2">
    <source>
        <dbReference type="ARBA" id="ARBA00004514"/>
    </source>
</evidence>
<dbReference type="Gene3D" id="3.30.40.10">
    <property type="entry name" value="Zinc/RING finger domain, C3HC4 (zinc finger)"/>
    <property type="match status" value="1"/>
</dbReference>
<dbReference type="eggNOG" id="KOG0803">
    <property type="taxonomic scope" value="Eukaryota"/>
</dbReference>
<keyword evidence="13 15" id="KW-0862">Zinc</keyword>
<dbReference type="GO" id="GO:0005829">
    <property type="term" value="C:cytosol"/>
    <property type="evidence" value="ECO:0007669"/>
    <property type="project" value="UniProtKB-SubCell"/>
</dbReference>
<evidence type="ECO:0000256" key="4">
    <source>
        <dbReference type="ARBA" id="ARBA00007997"/>
    </source>
</evidence>
<dbReference type="InterPro" id="IPR054478">
    <property type="entry name" value="LTN1_UBC"/>
</dbReference>
<dbReference type="UniPathway" id="UPA00143"/>
<dbReference type="SUPFAM" id="SSF48371">
    <property type="entry name" value="ARM repeat"/>
    <property type="match status" value="1"/>
</dbReference>
<evidence type="ECO:0000256" key="11">
    <source>
        <dbReference type="ARBA" id="ARBA00022771"/>
    </source>
</evidence>
<evidence type="ECO:0000256" key="9">
    <source>
        <dbReference type="ARBA" id="ARBA00022723"/>
    </source>
</evidence>
<dbReference type="InterPro" id="IPR054476">
    <property type="entry name" value="Ltn1_N"/>
</dbReference>